<dbReference type="InterPro" id="IPR040967">
    <property type="entry name" value="DUF5595"/>
</dbReference>
<dbReference type="STRING" id="1209962.L0PBK8"/>
<feature type="coiled-coil region" evidence="11">
    <location>
        <begin position="347"/>
        <end position="388"/>
    </location>
</feature>
<dbReference type="FunCoup" id="L0PBK8">
    <property type="interactions" value="168"/>
</dbReference>
<keyword evidence="4 10" id="KW-0498">Mitosis</keyword>
<organism evidence="16">
    <name type="scientific">Pneumocystis jirovecii</name>
    <name type="common">Human pneumocystis pneumonia agent</name>
    <dbReference type="NCBI Taxonomy" id="42068"/>
    <lineage>
        <taxon>Eukaryota</taxon>
        <taxon>Fungi</taxon>
        <taxon>Dikarya</taxon>
        <taxon>Ascomycota</taxon>
        <taxon>Taphrinomycotina</taxon>
        <taxon>Pneumocystomycetes</taxon>
        <taxon>Pneumocystaceae</taxon>
        <taxon>Pneumocystis</taxon>
    </lineage>
</organism>
<dbReference type="EMBL" id="CAKM01000147">
    <property type="protein sequence ID" value="CCJ29005.1"/>
    <property type="molecule type" value="Genomic_DNA"/>
</dbReference>
<comment type="similarity">
    <text evidence="1 10">Belongs to the NDC80/HEC1 family.</text>
</comment>
<evidence type="ECO:0000259" key="14">
    <source>
        <dbReference type="Pfam" id="PF24487"/>
    </source>
</evidence>
<evidence type="ECO:0000256" key="10">
    <source>
        <dbReference type="RuleBase" id="RU368072"/>
    </source>
</evidence>
<evidence type="ECO:0000313" key="16">
    <source>
        <dbReference type="Proteomes" id="UP000010422"/>
    </source>
</evidence>
<dbReference type="Pfam" id="PF03801">
    <property type="entry name" value="Ndc80_HEC"/>
    <property type="match status" value="1"/>
</dbReference>
<dbReference type="PANTHER" id="PTHR10643:SF2">
    <property type="entry name" value="KINETOCHORE PROTEIN NDC80 HOMOLOG"/>
    <property type="match status" value="1"/>
</dbReference>
<dbReference type="Gene3D" id="6.10.250.1950">
    <property type="match status" value="1"/>
</dbReference>
<evidence type="ECO:0000256" key="4">
    <source>
        <dbReference type="ARBA" id="ARBA00022776"/>
    </source>
</evidence>
<evidence type="ECO:0000256" key="2">
    <source>
        <dbReference type="ARBA" id="ARBA00022454"/>
    </source>
</evidence>
<feature type="domain" description="Kinetochore protein Ndc80 CH" evidence="12">
    <location>
        <begin position="99"/>
        <end position="242"/>
    </location>
</feature>
<proteinExistence type="inferred from homology"/>
<dbReference type="PANTHER" id="PTHR10643">
    <property type="entry name" value="KINETOCHORE PROTEIN NDC80"/>
    <property type="match status" value="1"/>
</dbReference>
<name>L0PBK8_PNEJI</name>
<comment type="subcellular location">
    <subcellularLocation>
        <location evidence="10">Chromosome</location>
        <location evidence="10">Centromere</location>
        <location evidence="10">Kinetochore</location>
    </subcellularLocation>
    <subcellularLocation>
        <location evidence="10">Nucleus</location>
    </subcellularLocation>
</comment>
<evidence type="ECO:0000313" key="15">
    <source>
        <dbReference type="EMBL" id="CCJ29005.1"/>
    </source>
</evidence>
<dbReference type="GO" id="GO:0031262">
    <property type="term" value="C:Ndc80 complex"/>
    <property type="evidence" value="ECO:0007669"/>
    <property type="project" value="UniProtKB-UniRule"/>
</dbReference>
<dbReference type="InParanoid" id="L0PBK8"/>
<sequence length="662" mass="75914">MNQETFSSHRRKTLGVIENQSYSQIPQPSSVMKKVMGVRGQVVASDGLNGQTGTLIGQNRVFQRSSSSGNFVEGVHMVNGVQKDVFRNSRQSLALSSARRSSVYTSGRPSNIGFLSQVASQVPSKDPRPIRDKQYQLMCIHSILAYLSSSGFPQVLTQKSLQQPTQKDFMTIFKWLYHKLDPNYQFVKKMDDEVIICIKNLKYPFADQISRSQLIAVGSPHSWPSMLSMLHWMVEMISCTEKLINKEIDIDDNNDNDAEKIFFDYLTKAYRVFLSGDDDFSEMEKELEHEFDKRNEEILSVIEHLEKENESLSETIKNIAESMSSIEILDRERKVLQSDKDKFNQYIQYLENKKKKFIDLNARLKNELFNKEKELSQLSVEKSELQTQVDSQPISPADVDRMTAERESLVKNLEIVTGKMEESSKQTFEKEILAQKKIDSLEKLIANYNSLGYKIGIIPETAPYANNASFELDFISPAANHGAIRPDQLVNRDLRHDIRPRLQKLRQDLGSRLHKEQDDAIQLQEVLDKVCEGLLDARDELDVLQAKVSVTMEQYNDVKDNMLAESSVSNAEIEKLERDLQQMKITAQNGLLQLEQRSQSVSIEYDQLVHATNNLKEDLYREVIRMLDEVIRFKLHIQTSLESLENDIVLENENCDSGNTDS</sequence>
<evidence type="ECO:0000256" key="6">
    <source>
        <dbReference type="ARBA" id="ARBA00023054"/>
    </source>
</evidence>
<dbReference type="GO" id="GO:0005634">
    <property type="term" value="C:nucleus"/>
    <property type="evidence" value="ECO:0007669"/>
    <property type="project" value="UniProtKB-SubCell"/>
</dbReference>
<keyword evidence="6 11" id="KW-0175">Coiled coil</keyword>
<evidence type="ECO:0000256" key="3">
    <source>
        <dbReference type="ARBA" id="ARBA00022618"/>
    </source>
</evidence>
<gene>
    <name evidence="15" type="ORF">PNEJI1_002738</name>
</gene>
<dbReference type="VEuPathDB" id="FungiDB:PNEJI1_002738"/>
<feature type="coiled-coil region" evidence="11">
    <location>
        <begin position="295"/>
        <end position="322"/>
    </location>
</feature>
<keyword evidence="7 10" id="KW-0539">Nucleus</keyword>
<dbReference type="Gene3D" id="1.10.418.30">
    <property type="entry name" value="Ncd80 complex, Ncd80 subunit"/>
    <property type="match status" value="1"/>
</dbReference>
<keyword evidence="9 10" id="KW-0137">Centromere</keyword>
<evidence type="ECO:0000256" key="8">
    <source>
        <dbReference type="ARBA" id="ARBA00023306"/>
    </source>
</evidence>
<accession>L0PBK8</accession>
<evidence type="ECO:0000256" key="11">
    <source>
        <dbReference type="SAM" id="Coils"/>
    </source>
</evidence>
<dbReference type="FunFam" id="1.10.418.30:FF:000001">
    <property type="entry name" value="Probable kinetochore protein ndc80"/>
    <property type="match status" value="1"/>
</dbReference>
<dbReference type="GO" id="GO:0051315">
    <property type="term" value="P:attachment of mitotic spindle microtubules to kinetochore"/>
    <property type="evidence" value="ECO:0007669"/>
    <property type="project" value="UniProtKB-UniRule"/>
</dbReference>
<protein>
    <recommendedName>
        <fullName evidence="10">Kinetochore protein NDC80</fullName>
    </recommendedName>
</protein>
<comment type="caution">
    <text evidence="15">The sequence shown here is derived from an EMBL/GenBank/DDBJ whole genome shotgun (WGS) entry which is preliminary data.</text>
</comment>
<dbReference type="AlphaFoldDB" id="L0PBK8"/>
<comment type="function">
    <text evidence="10">Acts as a component of the essential kinetochore-associated NDC80 complex, which is required for chromosome segregation and spindle checkpoint activity.</text>
</comment>
<dbReference type="Proteomes" id="UP000010422">
    <property type="component" value="Unassembled WGS sequence"/>
</dbReference>
<evidence type="ECO:0000256" key="5">
    <source>
        <dbReference type="ARBA" id="ARBA00022838"/>
    </source>
</evidence>
<evidence type="ECO:0000259" key="12">
    <source>
        <dbReference type="Pfam" id="PF03801"/>
    </source>
</evidence>
<evidence type="ECO:0000259" key="13">
    <source>
        <dbReference type="Pfam" id="PF18077"/>
    </source>
</evidence>
<dbReference type="InterPro" id="IPR005550">
    <property type="entry name" value="Kinetochore_Ndc80"/>
</dbReference>
<evidence type="ECO:0000256" key="1">
    <source>
        <dbReference type="ARBA" id="ARBA00007050"/>
    </source>
</evidence>
<dbReference type="InterPro" id="IPR055260">
    <property type="entry name" value="Ndc80_CH"/>
</dbReference>
<dbReference type="InterPro" id="IPR057091">
    <property type="entry name" value="NDC80_loop"/>
</dbReference>
<evidence type="ECO:0000256" key="9">
    <source>
        <dbReference type="ARBA" id="ARBA00023328"/>
    </source>
</evidence>
<feature type="domain" description="DUF5595" evidence="13">
    <location>
        <begin position="256"/>
        <end position="319"/>
    </location>
</feature>
<keyword evidence="8 10" id="KW-0131">Cell cycle</keyword>
<keyword evidence="3 10" id="KW-0132">Cell division</keyword>
<dbReference type="Pfam" id="PF24487">
    <property type="entry name" value="NDC80_loop"/>
    <property type="match status" value="1"/>
</dbReference>
<feature type="coiled-coil region" evidence="11">
    <location>
        <begin position="559"/>
        <end position="593"/>
    </location>
</feature>
<comment type="subunit">
    <text evidence="10">Component of the NDC80 complex.</text>
</comment>
<reference evidence="15 16" key="1">
    <citation type="journal article" date="2012" name="MBio">
        <title>De novo assembly of the Pneumocystis jirovecii genome from a single bronchoalveolar lavage fluid specimen from a patient.</title>
        <authorList>
            <person name="Cisse O.H."/>
            <person name="Pagni M."/>
            <person name="Hauser P.M."/>
        </authorList>
    </citation>
    <scope>NUCLEOTIDE SEQUENCE [LARGE SCALE GENOMIC DNA]</scope>
    <source>
        <strain evidence="15 16">SE8</strain>
    </source>
</reference>
<dbReference type="GO" id="GO:0051301">
    <property type="term" value="P:cell division"/>
    <property type="evidence" value="ECO:0007669"/>
    <property type="project" value="UniProtKB-UniRule"/>
</dbReference>
<keyword evidence="2 10" id="KW-0158">Chromosome</keyword>
<keyword evidence="5 10" id="KW-0995">Kinetochore</keyword>
<feature type="domain" description="Kinetochore protein NDC80 loop region" evidence="14">
    <location>
        <begin position="416"/>
        <end position="642"/>
    </location>
</feature>
<dbReference type="InterPro" id="IPR038273">
    <property type="entry name" value="Ndc80_sf"/>
</dbReference>
<evidence type="ECO:0000256" key="7">
    <source>
        <dbReference type="ARBA" id="ARBA00023242"/>
    </source>
</evidence>
<dbReference type="Pfam" id="PF18077">
    <property type="entry name" value="DUF5595"/>
    <property type="match status" value="1"/>
</dbReference>